<dbReference type="InterPro" id="IPR000225">
    <property type="entry name" value="Armadillo"/>
</dbReference>
<dbReference type="InterPro" id="IPR054296">
    <property type="entry name" value="DUF7032"/>
</dbReference>
<evidence type="ECO:0000256" key="3">
    <source>
        <dbReference type="SAM" id="MobiDB-lite"/>
    </source>
</evidence>
<feature type="repeat" description="ARM" evidence="2">
    <location>
        <begin position="290"/>
        <end position="337"/>
    </location>
</feature>
<sequence length="588" mass="64484">MVEEEGGGVDSQNYPSPSAAGEDKLRRAISDISSLISLSLAIRVFPVKWQLIRTKLEELNSALIAAENCHSGESQPLSNLIASISSTVSSCLDLAGRCINVSYSGKLLMQSDLDLEISKLDSHIKRLSTIYAAVGILSNRFALVVSKPGMGATRDDMRFYIKDLLTRLKIGDCEMKRQALVSLNEIVGNDDSDRYVKVIVDLELSDLVILLTNFLDSNDAVIREEAAISVAAIAGFEAETYRGVLVSSGVIAPLIRVVETGSLRAKVNAIRSLLKLTQNGDNAWALSAHGGVTALLNLCKCPNENESYVELIGPSCGVLKNLVGVDEIKRFIIEQGAIPAFIKLLKGRDEIAQIGSAEFLQSLASGDEHVRHLIVKEGGARALVRILDPKSVSSFKSRETAFRAIENLCFESVDYVNLLISYGFLEHLLYFLRKGDVSIQELAFKSASRLCGTSEDARKSMGDAGFMPEFIKFLEAKSYEIREMAAQALSAMVMVPKNRKKFAQDDNNIRLILQLLDPKEGNSGNFKFLLSILMSISSCNHARRKITHSGYVNNIEKLADAGISDAKKIVRKLSTNRFKSMLNGIWHS</sequence>
<name>A0A7C9AZ64_OPUST</name>
<dbReference type="PANTHER" id="PTHR46043">
    <property type="entry name" value="ARM REPEAT SUPERFAMILY PROTEIN"/>
    <property type="match status" value="1"/>
</dbReference>
<reference evidence="5" key="1">
    <citation type="journal article" date="2013" name="J. Plant Res.">
        <title>Effect of fungi and light on seed germination of three Opuntia species from semiarid lands of central Mexico.</title>
        <authorList>
            <person name="Delgado-Sanchez P."/>
            <person name="Jimenez-Bremont J.F."/>
            <person name="Guerrero-Gonzalez Mde L."/>
            <person name="Flores J."/>
        </authorList>
    </citation>
    <scope>NUCLEOTIDE SEQUENCE</scope>
    <source>
        <tissue evidence="5">Cladode</tissue>
    </source>
</reference>
<reference evidence="5" key="2">
    <citation type="submission" date="2020-07" db="EMBL/GenBank/DDBJ databases">
        <authorList>
            <person name="Vera ALvarez R."/>
            <person name="Arias-Moreno D.M."/>
            <person name="Jimenez-Jacinto V."/>
            <person name="Jimenez-Bremont J.F."/>
            <person name="Swaminathan K."/>
            <person name="Moose S.P."/>
            <person name="Guerrero-Gonzalez M.L."/>
            <person name="Marino-Ramirez L."/>
            <person name="Landsman D."/>
            <person name="Rodriguez-Kessler M."/>
            <person name="Delgado-Sanchez P."/>
        </authorList>
    </citation>
    <scope>NUCLEOTIDE SEQUENCE</scope>
    <source>
        <tissue evidence="5">Cladode</tissue>
    </source>
</reference>
<evidence type="ECO:0000256" key="2">
    <source>
        <dbReference type="PROSITE-ProRule" id="PRU00259"/>
    </source>
</evidence>
<feature type="domain" description="DUF7032" evidence="4">
    <location>
        <begin position="27"/>
        <end position="132"/>
    </location>
</feature>
<dbReference type="EMBL" id="GISG01275095">
    <property type="protein sequence ID" value="MBA4677395.1"/>
    <property type="molecule type" value="Transcribed_RNA"/>
</dbReference>
<dbReference type="PANTHER" id="PTHR46043:SF5">
    <property type="entry name" value="ARM REPEAT SUPERFAMILY PROTEIN"/>
    <property type="match status" value="1"/>
</dbReference>
<organism evidence="5">
    <name type="scientific">Opuntia streptacantha</name>
    <name type="common">Prickly pear cactus</name>
    <name type="synonym">Opuntia cardona</name>
    <dbReference type="NCBI Taxonomy" id="393608"/>
    <lineage>
        <taxon>Eukaryota</taxon>
        <taxon>Viridiplantae</taxon>
        <taxon>Streptophyta</taxon>
        <taxon>Embryophyta</taxon>
        <taxon>Tracheophyta</taxon>
        <taxon>Spermatophyta</taxon>
        <taxon>Magnoliopsida</taxon>
        <taxon>eudicotyledons</taxon>
        <taxon>Gunneridae</taxon>
        <taxon>Pentapetalae</taxon>
        <taxon>Caryophyllales</taxon>
        <taxon>Cactineae</taxon>
        <taxon>Cactaceae</taxon>
        <taxon>Opuntioideae</taxon>
        <taxon>Opuntia</taxon>
    </lineage>
</organism>
<evidence type="ECO:0000259" key="4">
    <source>
        <dbReference type="Pfam" id="PF23005"/>
    </source>
</evidence>
<proteinExistence type="predicted"/>
<dbReference type="Gene3D" id="1.25.10.10">
    <property type="entry name" value="Leucine-rich Repeat Variant"/>
    <property type="match status" value="1"/>
</dbReference>
<dbReference type="SUPFAM" id="SSF48371">
    <property type="entry name" value="ARM repeat"/>
    <property type="match status" value="1"/>
</dbReference>
<evidence type="ECO:0000313" key="5">
    <source>
        <dbReference type="EMBL" id="MBA4677395.1"/>
    </source>
</evidence>
<dbReference type="AlphaFoldDB" id="A0A7C9AZ64"/>
<keyword evidence="1" id="KW-0677">Repeat</keyword>
<protein>
    <recommendedName>
        <fullName evidence="4">DUF7032 domain-containing protein</fullName>
    </recommendedName>
</protein>
<dbReference type="Pfam" id="PF23005">
    <property type="entry name" value="DUF7032"/>
    <property type="match status" value="1"/>
</dbReference>
<feature type="region of interest" description="Disordered" evidence="3">
    <location>
        <begin position="1"/>
        <end position="20"/>
    </location>
</feature>
<evidence type="ECO:0000256" key="1">
    <source>
        <dbReference type="ARBA" id="ARBA00022737"/>
    </source>
</evidence>
<accession>A0A7C9AZ64</accession>
<dbReference type="InterPro" id="IPR011989">
    <property type="entry name" value="ARM-like"/>
</dbReference>
<dbReference type="SMART" id="SM00185">
    <property type="entry name" value="ARM"/>
    <property type="match status" value="5"/>
</dbReference>
<dbReference type="PROSITE" id="PS50176">
    <property type="entry name" value="ARM_REPEAT"/>
    <property type="match status" value="1"/>
</dbReference>
<dbReference type="InterPro" id="IPR016024">
    <property type="entry name" value="ARM-type_fold"/>
</dbReference>